<dbReference type="EMBL" id="CP015439">
    <property type="protein sequence ID" value="ANB62176.1"/>
    <property type="molecule type" value="Genomic_DNA"/>
</dbReference>
<dbReference type="PROSITE" id="PS51782">
    <property type="entry name" value="LYSM"/>
    <property type="match status" value="1"/>
</dbReference>
<name>A0A160F6M2_9BACL</name>
<sequence>MMERAIYFAANDQEMFRLPVNPEKVSVKTEGDGEEFTIASLGRVNVPKDKKLSGFSLESFFPAQPTHYSGAVFKEPQYYIALLEKWMTNKQPVRYIYVNGSFTINELVTIENFEYDEAFGSEDVNFSLELKTYVPFAPKKMQVVKKQTSSAVQVVKKKAPTRPSTKPKPTTYTLKAGDNLWKVAKYYTGNGNRYPELQKLNRIKDSQLRKLPIGLVLKIPTDWVK</sequence>
<dbReference type="AlphaFoldDB" id="A0A160F6M2"/>
<reference evidence="2 3" key="1">
    <citation type="journal article" date="2006" name="Syst. Appl. Microbiol.">
        <title>Anoxybacillus amylolyticus sp. nov., a thermophilic amylase producing bacterium isolated from Mount Rittmann (Antarctica).</title>
        <authorList>
            <person name="Poli A."/>
            <person name="Esposito E."/>
            <person name="Lama L."/>
            <person name="Orlando P."/>
            <person name="Nicolaus G."/>
            <person name="de Appolonia F."/>
            <person name="Gambacorta A."/>
            <person name="Nicolaus B."/>
        </authorList>
    </citation>
    <scope>NUCLEOTIDE SEQUENCE [LARGE SCALE GENOMIC DNA]</scope>
    <source>
        <strain evidence="2 3">DSM 15939</strain>
        <plasmid evidence="3">Plasmid pdsm15939_1</plasmid>
    </source>
</reference>
<proteinExistence type="predicted"/>
<evidence type="ECO:0000259" key="1">
    <source>
        <dbReference type="PROSITE" id="PS51782"/>
    </source>
</evidence>
<evidence type="ECO:0000313" key="3">
    <source>
        <dbReference type="Proteomes" id="UP000076865"/>
    </source>
</evidence>
<dbReference type="PATRIC" id="fig|294699.3.peg.3267"/>
<geneLocation type="plasmid" evidence="3">
    <name>pdsm15939_1</name>
</geneLocation>
<evidence type="ECO:0000313" key="2">
    <source>
        <dbReference type="EMBL" id="ANB62176.1"/>
    </source>
</evidence>
<dbReference type="Gene3D" id="3.10.350.10">
    <property type="entry name" value="LysM domain"/>
    <property type="match status" value="1"/>
</dbReference>
<feature type="domain" description="LysM" evidence="1">
    <location>
        <begin position="170"/>
        <end position="219"/>
    </location>
</feature>
<protein>
    <submittedName>
        <fullName evidence="2">LysM domain protein</fullName>
    </submittedName>
</protein>
<organism evidence="2 3">
    <name type="scientific">Anoxybacteroides amylolyticum</name>
    <dbReference type="NCBI Taxonomy" id="294699"/>
    <lineage>
        <taxon>Bacteria</taxon>
        <taxon>Bacillati</taxon>
        <taxon>Bacillota</taxon>
        <taxon>Bacilli</taxon>
        <taxon>Bacillales</taxon>
        <taxon>Anoxybacillaceae</taxon>
        <taxon>Anoxybacteroides</taxon>
    </lineage>
</organism>
<dbReference type="SUPFAM" id="SSF54106">
    <property type="entry name" value="LysM domain"/>
    <property type="match status" value="1"/>
</dbReference>
<dbReference type="KEGG" id="aamy:GFC30_3160"/>
<keyword evidence="3" id="KW-1185">Reference proteome</keyword>
<keyword evidence="2" id="KW-0614">Plasmid</keyword>
<dbReference type="Pfam" id="PF01476">
    <property type="entry name" value="LysM"/>
    <property type="match status" value="1"/>
</dbReference>
<accession>A0A160F6M2</accession>
<dbReference type="InterPro" id="IPR036779">
    <property type="entry name" value="LysM_dom_sf"/>
</dbReference>
<dbReference type="CDD" id="cd00118">
    <property type="entry name" value="LysM"/>
    <property type="match status" value="1"/>
</dbReference>
<dbReference type="InterPro" id="IPR018392">
    <property type="entry name" value="LysM"/>
</dbReference>
<dbReference type="Proteomes" id="UP000076865">
    <property type="component" value="Plasmid pDSM15939_1"/>
</dbReference>
<gene>
    <name evidence="2" type="ORF">GFC30_3160</name>
</gene>